<dbReference type="GO" id="GO:0005985">
    <property type="term" value="P:sucrose metabolic process"/>
    <property type="evidence" value="ECO:0007669"/>
    <property type="project" value="UniProtKB-UniPathway"/>
</dbReference>
<dbReference type="RefSeq" id="WP_010729374.1">
    <property type="nucleotide sequence ID" value="NZ_JADMHL010000006.1"/>
</dbReference>
<dbReference type="OrthoDB" id="9759709at2"/>
<dbReference type="GO" id="GO:0005737">
    <property type="term" value="C:cytoplasm"/>
    <property type="evidence" value="ECO:0007669"/>
    <property type="project" value="UniProtKB-SubCell"/>
</dbReference>
<feature type="domain" description="Glycosyl hydrolase family 32 N-terminal" evidence="10">
    <location>
        <begin position="32"/>
        <end position="337"/>
    </location>
</feature>
<keyword evidence="9" id="KW-0963">Cytoplasm</keyword>
<gene>
    <name evidence="13" type="primary">sacA</name>
    <name evidence="13" type="ORF">NCTC12360_02948</name>
    <name evidence="12" type="ORF">P7E30_14715</name>
</gene>
<comment type="catalytic activity">
    <reaction evidence="8">
        <text>Hydrolysis of terminal non-reducing beta-D-fructofuranoside residues in beta-D-fructofuranosides.</text>
        <dbReference type="EC" id="3.2.1.26"/>
    </reaction>
</comment>
<dbReference type="InterPro" id="IPR006232">
    <property type="entry name" value="Suc6P_hydrolase"/>
</dbReference>
<dbReference type="NCBIfam" id="TIGR01322">
    <property type="entry name" value="scrB_fam"/>
    <property type="match status" value="1"/>
</dbReference>
<dbReference type="Pfam" id="PF00251">
    <property type="entry name" value="Glyco_hydro_32N"/>
    <property type="match status" value="1"/>
</dbReference>
<dbReference type="EC" id="3.2.1.26" evidence="3 8"/>
<dbReference type="PANTHER" id="PTHR43101">
    <property type="entry name" value="BETA-FRUCTOSIDASE"/>
    <property type="match status" value="1"/>
</dbReference>
<feature type="domain" description="Glycosyl hydrolase family 32 C-terminal" evidence="11">
    <location>
        <begin position="367"/>
        <end position="484"/>
    </location>
</feature>
<organism evidence="13 14">
    <name type="scientific">Enterococcus gallinarum</name>
    <dbReference type="NCBI Taxonomy" id="1353"/>
    <lineage>
        <taxon>Bacteria</taxon>
        <taxon>Bacillati</taxon>
        <taxon>Bacillota</taxon>
        <taxon>Bacilli</taxon>
        <taxon>Lactobacillales</taxon>
        <taxon>Enterococcaceae</taxon>
        <taxon>Enterococcus</taxon>
    </lineage>
</organism>
<dbReference type="Proteomes" id="UP001183682">
    <property type="component" value="Unassembled WGS sequence"/>
</dbReference>
<evidence type="ECO:0000259" key="11">
    <source>
        <dbReference type="Pfam" id="PF08244"/>
    </source>
</evidence>
<evidence type="ECO:0000256" key="9">
    <source>
        <dbReference type="RuleBase" id="RU365015"/>
    </source>
</evidence>
<dbReference type="CDD" id="cd08996">
    <property type="entry name" value="GH32_FFase"/>
    <property type="match status" value="1"/>
</dbReference>
<dbReference type="InterPro" id="IPR023296">
    <property type="entry name" value="Glyco_hydro_beta-prop_sf"/>
</dbReference>
<evidence type="ECO:0000256" key="6">
    <source>
        <dbReference type="ARBA" id="ARBA00023295"/>
    </source>
</evidence>
<dbReference type="InterPro" id="IPR013148">
    <property type="entry name" value="Glyco_hydro_32_N"/>
</dbReference>
<reference evidence="13 14" key="1">
    <citation type="submission" date="2018-06" db="EMBL/GenBank/DDBJ databases">
        <authorList>
            <consortium name="Pathogen Informatics"/>
            <person name="Doyle S."/>
        </authorList>
    </citation>
    <scope>NUCLEOTIDE SEQUENCE [LARGE SCALE GENOMIC DNA]</scope>
    <source>
        <strain evidence="13 14">NCTC12360</strain>
    </source>
</reference>
<evidence type="ECO:0000256" key="4">
    <source>
        <dbReference type="ARBA" id="ARBA00019623"/>
    </source>
</evidence>
<dbReference type="GO" id="GO:0004564">
    <property type="term" value="F:beta-fructofuranosidase activity"/>
    <property type="evidence" value="ECO:0007669"/>
    <property type="project" value="UniProtKB-EC"/>
</dbReference>
<dbReference type="UniPathway" id="UPA00238"/>
<evidence type="ECO:0000256" key="1">
    <source>
        <dbReference type="ARBA" id="ARBA00004914"/>
    </source>
</evidence>
<accession>A0A1L8TVM3</accession>
<dbReference type="Pfam" id="PF08244">
    <property type="entry name" value="Glyco_hydro_32C"/>
    <property type="match status" value="1"/>
</dbReference>
<dbReference type="InterPro" id="IPR001362">
    <property type="entry name" value="Glyco_hydro_32"/>
</dbReference>
<evidence type="ECO:0000256" key="3">
    <source>
        <dbReference type="ARBA" id="ARBA00012758"/>
    </source>
</evidence>
<dbReference type="InterPro" id="IPR051214">
    <property type="entry name" value="GH32_Enzymes"/>
</dbReference>
<dbReference type="SUPFAM" id="SSF49899">
    <property type="entry name" value="Concanavalin A-like lectins/glucanases"/>
    <property type="match status" value="1"/>
</dbReference>
<comment type="similarity">
    <text evidence="2 8">Belongs to the glycosyl hydrolase 32 family.</text>
</comment>
<dbReference type="EMBL" id="JARPZN010000014">
    <property type="protein sequence ID" value="MDT2691426.1"/>
    <property type="molecule type" value="Genomic_DNA"/>
</dbReference>
<keyword evidence="14" id="KW-1185">Reference proteome</keyword>
<dbReference type="Proteomes" id="UP000254807">
    <property type="component" value="Unassembled WGS sequence"/>
</dbReference>
<evidence type="ECO:0000256" key="8">
    <source>
        <dbReference type="RuleBase" id="RU362110"/>
    </source>
</evidence>
<evidence type="ECO:0000313" key="12">
    <source>
        <dbReference type="EMBL" id="MDT2691426.1"/>
    </source>
</evidence>
<dbReference type="InterPro" id="IPR013189">
    <property type="entry name" value="Glyco_hydro_32_C"/>
</dbReference>
<dbReference type="EMBL" id="UFYW01000001">
    <property type="protein sequence ID" value="STD84411.1"/>
    <property type="molecule type" value="Genomic_DNA"/>
</dbReference>
<protein>
    <recommendedName>
        <fullName evidence="4 8">Sucrose-6-phosphate hydrolase</fullName>
        <ecNumber evidence="3 8">3.2.1.26</ecNumber>
    </recommendedName>
    <alternativeName>
        <fullName evidence="7 9">Invertase</fullName>
    </alternativeName>
</protein>
<dbReference type="PANTHER" id="PTHR43101:SF1">
    <property type="entry name" value="BETA-FRUCTOSIDASE"/>
    <property type="match status" value="1"/>
</dbReference>
<dbReference type="SUPFAM" id="SSF75005">
    <property type="entry name" value="Arabinanase/levansucrase/invertase"/>
    <property type="match status" value="1"/>
</dbReference>
<keyword evidence="5 8" id="KW-0378">Hydrolase</keyword>
<dbReference type="SMR" id="A0A1L8TVM3"/>
<dbReference type="GeneID" id="66453050"/>
<comment type="pathway">
    <text evidence="1 9">Glycan biosynthesis; sucrose metabolism.</text>
</comment>
<keyword evidence="9" id="KW-0119">Carbohydrate metabolism</keyword>
<proteinExistence type="inferred from homology"/>
<dbReference type="InterPro" id="IPR013320">
    <property type="entry name" value="ConA-like_dom_sf"/>
</dbReference>
<dbReference type="Gene3D" id="2.60.120.560">
    <property type="entry name" value="Exo-inulinase, domain 1"/>
    <property type="match status" value="1"/>
</dbReference>
<evidence type="ECO:0000256" key="2">
    <source>
        <dbReference type="ARBA" id="ARBA00009902"/>
    </source>
</evidence>
<reference evidence="12" key="2">
    <citation type="submission" date="2023-03" db="EMBL/GenBank/DDBJ databases">
        <authorList>
            <person name="Shen W."/>
            <person name="Cai J."/>
        </authorList>
    </citation>
    <scope>NUCLEOTIDE SEQUENCE</scope>
    <source>
        <strain evidence="12">K69-2</strain>
    </source>
</reference>
<name>A0A1L8TVM3_ENTGA</name>
<dbReference type="SMART" id="SM00640">
    <property type="entry name" value="Glyco_32"/>
    <property type="match status" value="1"/>
</dbReference>
<evidence type="ECO:0000313" key="14">
    <source>
        <dbReference type="Proteomes" id="UP000254807"/>
    </source>
</evidence>
<evidence type="ECO:0000256" key="5">
    <source>
        <dbReference type="ARBA" id="ARBA00022801"/>
    </source>
</evidence>
<comment type="subcellular location">
    <subcellularLocation>
        <location evidence="9">Cytoplasm</location>
    </subcellularLocation>
</comment>
<comment type="function">
    <text evidence="9">Enables the bacterium to metabolize sucrose as a sole carbon source.</text>
</comment>
<dbReference type="AlphaFoldDB" id="A0A1L8TVM3"/>
<evidence type="ECO:0000256" key="7">
    <source>
        <dbReference type="ARBA" id="ARBA00033367"/>
    </source>
</evidence>
<dbReference type="Gene3D" id="2.115.10.20">
    <property type="entry name" value="Glycosyl hydrolase domain, family 43"/>
    <property type="match status" value="1"/>
</dbReference>
<evidence type="ECO:0000259" key="10">
    <source>
        <dbReference type="Pfam" id="PF00251"/>
    </source>
</evidence>
<keyword evidence="6 8" id="KW-0326">Glycosidase</keyword>
<sequence length="494" mass="56615">MLVEETAILDKANRFIEMMRGKVNPQYRQNYHFSAPIGWINDPNGFIYYKGHYHLFYQYYPYDSRWGPMHWGHARSSDLVHWEDLPVALAPDQPYDSGGCFSGSAIERDGKLYLFYTGCQEIDGISHQHQCLAVSEDGIHFSKYSGNPVVAEKQLGENGLIQEFRDPKVIVHNDGYYMVVATKSTQSTGRIVMFQSSDLYTWHFYSVLLEGTSEQGIMWECPDLFHLDGRDVLIMSPIQIKKNGLEYHNISSTMACIGEVNWETGQMIVDNFHEMDFGMDFYAPQTTRDPNGGRVMIAWMQMWDRTLPTHELGHLWAGSMSLPRELRVKKNRLVQKPISTVYSHLVYQQGSENIAVTDTSVVFRNALSDSSYLHLVADLEKAEVFTIELLRSKTDCLKLAYDTATQVFELDRQKLGRELTGAEEDPLNVRKVEVPLIDNQLVLEIFRDTSSIEVFINGLEVMTATFYELEKARDILFHSIGESRIQAFETASVK</sequence>
<evidence type="ECO:0000313" key="13">
    <source>
        <dbReference type="EMBL" id="STD84411.1"/>
    </source>
</evidence>